<dbReference type="Proteomes" id="UP000244336">
    <property type="component" value="Chromosome 7"/>
</dbReference>
<evidence type="ECO:0000313" key="2">
    <source>
        <dbReference type="EMBL" id="PUZ47552.1"/>
    </source>
</evidence>
<proteinExistence type="predicted"/>
<keyword evidence="3" id="KW-1185">Reference proteome</keyword>
<dbReference type="EMBL" id="CM009755">
    <property type="protein sequence ID" value="PUZ47552.1"/>
    <property type="molecule type" value="Genomic_DNA"/>
</dbReference>
<evidence type="ECO:0000313" key="3">
    <source>
        <dbReference type="Proteomes" id="UP000244336"/>
    </source>
</evidence>
<dbReference type="AlphaFoldDB" id="A0A2T7CW32"/>
<sequence>MNGVYLSPHPPLREILFLRNFLGSRAPPRSHPRVAGPRCSRRFSRSFLSGRRSREEKENCGGVFPHKGNNQHIYQRQLLRHG</sequence>
<protein>
    <submittedName>
        <fullName evidence="2">Uncharacterized protein</fullName>
    </submittedName>
</protein>
<feature type="region of interest" description="Disordered" evidence="1">
    <location>
        <begin position="45"/>
        <end position="82"/>
    </location>
</feature>
<accession>A0A2T7CW32</accession>
<gene>
    <name evidence="2" type="ORF">GQ55_7G174900</name>
</gene>
<organism evidence="2 3">
    <name type="scientific">Panicum hallii var. hallii</name>
    <dbReference type="NCBI Taxonomy" id="1504633"/>
    <lineage>
        <taxon>Eukaryota</taxon>
        <taxon>Viridiplantae</taxon>
        <taxon>Streptophyta</taxon>
        <taxon>Embryophyta</taxon>
        <taxon>Tracheophyta</taxon>
        <taxon>Spermatophyta</taxon>
        <taxon>Magnoliopsida</taxon>
        <taxon>Liliopsida</taxon>
        <taxon>Poales</taxon>
        <taxon>Poaceae</taxon>
        <taxon>PACMAD clade</taxon>
        <taxon>Panicoideae</taxon>
        <taxon>Panicodae</taxon>
        <taxon>Paniceae</taxon>
        <taxon>Panicinae</taxon>
        <taxon>Panicum</taxon>
        <taxon>Panicum sect. Panicum</taxon>
    </lineage>
</organism>
<reference evidence="2 3" key="1">
    <citation type="submission" date="2018-04" db="EMBL/GenBank/DDBJ databases">
        <title>WGS assembly of Panicum hallii var. hallii HAL2.</title>
        <authorList>
            <person name="Lovell J."/>
            <person name="Jenkins J."/>
            <person name="Lowry D."/>
            <person name="Mamidi S."/>
            <person name="Sreedasyam A."/>
            <person name="Weng X."/>
            <person name="Barry K."/>
            <person name="Bonette J."/>
            <person name="Campitelli B."/>
            <person name="Daum C."/>
            <person name="Gordon S."/>
            <person name="Gould B."/>
            <person name="Lipzen A."/>
            <person name="MacQueen A."/>
            <person name="Palacio-Mejia J."/>
            <person name="Plott C."/>
            <person name="Shakirov E."/>
            <person name="Shu S."/>
            <person name="Yoshinaga Y."/>
            <person name="Zane M."/>
            <person name="Rokhsar D."/>
            <person name="Grimwood J."/>
            <person name="Schmutz J."/>
            <person name="Juenger T."/>
        </authorList>
    </citation>
    <scope>NUCLEOTIDE SEQUENCE [LARGE SCALE GENOMIC DNA]</scope>
    <source>
        <strain evidence="3">cv. HAL2</strain>
    </source>
</reference>
<evidence type="ECO:0000256" key="1">
    <source>
        <dbReference type="SAM" id="MobiDB-lite"/>
    </source>
</evidence>
<dbReference type="Gramene" id="PUZ47552">
    <property type="protein sequence ID" value="PUZ47552"/>
    <property type="gene ID" value="GQ55_7G174900"/>
</dbReference>
<name>A0A2T7CW32_9POAL</name>